<dbReference type="CDD" id="cd08805">
    <property type="entry name" value="Death_ank1"/>
    <property type="match status" value="1"/>
</dbReference>
<keyword evidence="7" id="KW-0472">Membrane</keyword>
<dbReference type="Pfam" id="PF00791">
    <property type="entry name" value="ZU5"/>
    <property type="match status" value="1"/>
</dbReference>
<keyword evidence="4" id="KW-0597">Phosphoprotein</keyword>
<dbReference type="Pfam" id="PF13637">
    <property type="entry name" value="Ank_4"/>
    <property type="match status" value="1"/>
</dbReference>
<dbReference type="GeneID" id="106585259"/>
<feature type="compositionally biased region" description="Polar residues" evidence="10">
    <location>
        <begin position="966"/>
        <end position="980"/>
    </location>
</feature>
<feature type="region of interest" description="Disordered" evidence="10">
    <location>
        <begin position="1"/>
        <end position="44"/>
    </location>
</feature>
<dbReference type="Pfam" id="PF00023">
    <property type="entry name" value="Ank"/>
    <property type="match status" value="3"/>
</dbReference>
<feature type="repeat" description="ANK" evidence="9">
    <location>
        <begin position="466"/>
        <end position="498"/>
    </location>
</feature>
<feature type="repeat" description="ANK" evidence="9">
    <location>
        <begin position="730"/>
        <end position="762"/>
    </location>
</feature>
<accession>A0A1S3PH89</accession>
<keyword evidence="13" id="KW-1185">Reference proteome</keyword>
<feature type="repeat" description="ANK" evidence="9">
    <location>
        <begin position="697"/>
        <end position="729"/>
    </location>
</feature>
<dbReference type="PRINTS" id="PR01415">
    <property type="entry name" value="ANKYRIN"/>
</dbReference>
<feature type="repeat" description="ANK" evidence="9">
    <location>
        <begin position="796"/>
        <end position="828"/>
    </location>
</feature>
<keyword evidence="3" id="KW-0963">Cytoplasm</keyword>
<feature type="repeat" description="ANK" evidence="9">
    <location>
        <begin position="301"/>
        <end position="333"/>
    </location>
</feature>
<dbReference type="InterPro" id="IPR002110">
    <property type="entry name" value="Ankyrin_rpt"/>
</dbReference>
<dbReference type="PROSITE" id="PS51145">
    <property type="entry name" value="ZU5"/>
    <property type="match status" value="2"/>
</dbReference>
<evidence type="ECO:0000256" key="2">
    <source>
        <dbReference type="ARBA" id="ARBA00004370"/>
    </source>
</evidence>
<feature type="repeat" description="ANK" evidence="9">
    <location>
        <begin position="565"/>
        <end position="597"/>
    </location>
</feature>
<feature type="repeat" description="ANK" evidence="9">
    <location>
        <begin position="110"/>
        <end position="142"/>
    </location>
</feature>
<sequence>MAQAAKHLRKNKDLEAHLEAERKEKEEEKAKKRNRSRDKKRKADAVTSFLRAARSGNMDKAIDHIKNGIDINTANQNGLNGLHLASKEGHVKMVLELLHGGIDVETQTKKGNTALHIAALAGQEQVVAELVNYGANINAQSQVRPPPVSEETPTPLAEPPAEEPPATTDTHTKGFTPLYMAAQENHLEVVKFLLENGANQSIPTEDGFTPLAVALQQGHENVVALLINYGTKGKVRLPALHIAARNDDTRTAAVLLQNDPNADVLSKTGFTPLHIAAHYENLSVAQLLLNRGANVNFTPKNGITPLHIASRRGNVIMVRLLLDRGAQIDAKTKDELTPLHCAARNGHVRIIEILLDQGAPIQAKTKNGLSPIHMSAQGDHMDCVRQLMQYNAAIDDITLDHLTPLHVAAHCGHHRMAKVLLDKGAKPNSRALNGFTPLHIACKKNHMRVMDLLLKHSASLEAVTESGLTPLHVASFMGHRKIVTILVQKGASPSASNVKVETPLHMACRAGHYEVAEFLLTNAAPVDAKAKDDQTPLHCACRMGHKELVKLLLEHKANPNSTTTSGHTPLHIAAREGHAQTTRILLDMEAQQTKMTKKGFTPLHVASKYGKVDVAELLLERGGNPNAAGKNGLTSLHVAVHHDNLDVVNLLVSKGGSPHSAARNGYTPLHIASKQNQVEVASSLLQYGASANAESLQGVTPLHLAAQEGRPDMVALLISKQANVNLGNKSGLTPLHLVAQEGHVGIADILAKQGASVYAATRMGYTPLHVACHYGNVKMVKFLLQQQANVNSKTKVGYTALHQAAQQGHTDIVTLLLKHGAQPNEVATNGTSALSIAKRLGYISVIDVLKLVTEETVSMTTTEKHRMSFPETVDEILDVSEDEGIAQLTIGEELLGTEGARYMKMDDLKDHDDDFLSPKKSMDNYSPAIPRIPCVSPETVILKEHDMEQVHTPMPLQKDYDDDSLIPSSPATETSDNVSPVASPIHTGFLVSFMVDARGGSMRGSRHNGLRVIIPPRTCAAPTRITCRLVKPQKLTTPPPLVEGEGLASRIISLGPASMQFLGPVIVEIPHFAALGRGDRELVVLRSENGSVWKEHRNRYGDDVLETILNGMDEELESQEELGKKRIRRIISTDFPLYFAVVSRVQQESDLIGPEGGQLTSKLVPLVQASFPETAVTKRVRLGLQAQPVPDELVAKLLGNQATFSPVVTVEPRRRKFHRPIGLCIPLPPSWRESPRDSGEGDTTSLRLLCSVIGGTAPAQWEDITGTTKLIYSKDCANFTTNVSARFWLADCPRTAEAMSFANLLYRELSAVPYMAKFVVFAKMNEVREGRLRCYCMTDDKMDKTLEQHENFSEVARSRDIEVMEGMPLHLECSGNLVPVRKATQQPRCFSFQAFRDNRLPVSVKVRDSSKDHSGFLSFLRKSTKYEDSQHVLCNLNITMPLCIKAAGSEDRRRTLTPLVLRERYSTLNEPAMASMSAMEKTELKMALIAEQLGLSWAELARELQFSVDDINKIRVENPNSLLEQSSTLLSLWATCEGKRANMESLYTALKSIDRMDIVNMLEGQGPQPAGRQAREPSRRRHNESDHISPSLTNGQQQRVYTRLSKSPGLSRVADRNGDRSSGGSSGSRGSGGGGGSLLSYLQEQSGPGWQPVTDHTQAWLGSQTTKPRQAMDSMMSSVRAAMDVDPSQSRVSQEALLQPVRDMGHSELLRGHFRGTQPFEKGLGFPHRVPELQTWDDVRLRQQGDEAKDLPGEQVSEEQFTDEHGNIVTKKIVRKVVRRGKGSGDEGGQERSVSVDGSLQDELEAEAEQFINYAVLSSKPDIVDVKKGAQIVKCASLRRVKQ</sequence>
<keyword evidence="5" id="KW-0677">Repeat</keyword>
<evidence type="ECO:0000259" key="11">
    <source>
        <dbReference type="PROSITE" id="PS50017"/>
    </source>
</evidence>
<proteinExistence type="predicted"/>
<dbReference type="PROSITE" id="PS50017">
    <property type="entry name" value="DEATH_DOMAIN"/>
    <property type="match status" value="1"/>
</dbReference>
<dbReference type="FunFam" id="1.25.40.20:FF:000827">
    <property type="entry name" value="Ankyrin 1"/>
    <property type="match status" value="1"/>
</dbReference>
<feature type="compositionally biased region" description="Gly residues" evidence="10">
    <location>
        <begin position="1624"/>
        <end position="1637"/>
    </location>
</feature>
<feature type="repeat" description="ANK" evidence="9">
    <location>
        <begin position="499"/>
        <end position="531"/>
    </location>
</feature>
<dbReference type="InterPro" id="IPR036770">
    <property type="entry name" value="Ankyrin_rpt-contain_sf"/>
</dbReference>
<feature type="repeat" description="ANK" evidence="9">
    <location>
        <begin position="664"/>
        <end position="696"/>
    </location>
</feature>
<feature type="compositionally biased region" description="Basic residues" evidence="10">
    <location>
        <begin position="31"/>
        <end position="42"/>
    </location>
</feature>
<feature type="repeat" description="ANK" evidence="9">
    <location>
        <begin position="77"/>
        <end position="109"/>
    </location>
</feature>
<dbReference type="InterPro" id="IPR040745">
    <property type="entry name" value="Ankyrin_UPA"/>
</dbReference>
<evidence type="ECO:0000256" key="10">
    <source>
        <dbReference type="SAM" id="MobiDB-lite"/>
    </source>
</evidence>
<feature type="repeat" description="ANK" evidence="9">
    <location>
        <begin position="433"/>
        <end position="465"/>
    </location>
</feature>
<feature type="region of interest" description="Disordered" evidence="10">
    <location>
        <begin position="954"/>
        <end position="980"/>
    </location>
</feature>
<comment type="subcellular location">
    <subcellularLocation>
        <location evidence="1">Cytoplasm</location>
        <location evidence="1">Cytoskeleton</location>
    </subcellularLocation>
    <subcellularLocation>
        <location evidence="2">Membrane</location>
    </subcellularLocation>
</comment>
<feature type="repeat" description="ANK" evidence="9">
    <location>
        <begin position="334"/>
        <end position="366"/>
    </location>
</feature>
<feature type="compositionally biased region" description="Polar residues" evidence="10">
    <location>
        <begin position="1588"/>
        <end position="1600"/>
    </location>
</feature>
<feature type="repeat" description="ANK" evidence="9">
    <location>
        <begin position="598"/>
        <end position="630"/>
    </location>
</feature>
<dbReference type="SMART" id="SM00218">
    <property type="entry name" value="ZU5"/>
    <property type="match status" value="1"/>
</dbReference>
<dbReference type="FunFam" id="1.10.533.10:FF:000010">
    <property type="entry name" value="Ankyrin 1"/>
    <property type="match status" value="1"/>
</dbReference>
<feature type="compositionally biased region" description="Basic and acidic residues" evidence="10">
    <location>
        <begin position="11"/>
        <end position="30"/>
    </location>
</feature>
<feature type="domain" description="ZU5" evidence="12">
    <location>
        <begin position="989"/>
        <end position="1144"/>
    </location>
</feature>
<feature type="compositionally biased region" description="Basic and acidic residues" evidence="10">
    <location>
        <begin position="1573"/>
        <end position="1587"/>
    </location>
</feature>
<dbReference type="SMART" id="SM00005">
    <property type="entry name" value="DEATH"/>
    <property type="match status" value="1"/>
</dbReference>
<feature type="region of interest" description="Disordered" evidence="10">
    <location>
        <begin position="140"/>
        <end position="169"/>
    </location>
</feature>
<keyword evidence="6 9" id="KW-0040">ANK repeat</keyword>
<feature type="repeat" description="ANK" evidence="9">
    <location>
        <begin position="268"/>
        <end position="300"/>
    </location>
</feature>
<dbReference type="Proteomes" id="UP001652741">
    <property type="component" value="Chromosome ssa24"/>
</dbReference>
<feature type="repeat" description="ANK" evidence="9">
    <location>
        <begin position="367"/>
        <end position="399"/>
    </location>
</feature>
<dbReference type="SUPFAM" id="SSF47986">
    <property type="entry name" value="DEATH domain"/>
    <property type="match status" value="1"/>
</dbReference>
<dbReference type="GO" id="GO:0016020">
    <property type="term" value="C:membrane"/>
    <property type="evidence" value="ECO:0007669"/>
    <property type="project" value="UniProtKB-SubCell"/>
</dbReference>
<dbReference type="GO" id="GO:0005856">
    <property type="term" value="C:cytoskeleton"/>
    <property type="evidence" value="ECO:0007669"/>
    <property type="project" value="UniProtKB-SubCell"/>
</dbReference>
<dbReference type="PANTHER" id="PTHR24123:SF71">
    <property type="entry name" value="ANKYRIN 1, ERYTHROCYTIC A ISOFORM X1"/>
    <property type="match status" value="1"/>
</dbReference>
<feature type="region of interest" description="Disordered" evidence="10">
    <location>
        <begin position="1563"/>
        <end position="1652"/>
    </location>
</feature>
<dbReference type="FunFam" id="2.60.220.30:FF:000001">
    <property type="entry name" value="Ankyrin-3 isoform 2"/>
    <property type="match status" value="1"/>
</dbReference>
<name>A0A1S3PH89_SALSA</name>
<keyword evidence="8" id="KW-0206">Cytoskeleton</keyword>
<feature type="repeat" description="ANK" evidence="9">
    <location>
        <begin position="532"/>
        <end position="564"/>
    </location>
</feature>
<protein>
    <submittedName>
        <fullName evidence="14">Ankyrin-1 isoform X12</fullName>
    </submittedName>
</protein>
<feature type="compositionally biased region" description="Basic residues" evidence="10">
    <location>
        <begin position="1"/>
        <end position="10"/>
    </location>
</feature>
<dbReference type="FunFam" id="2.60.40.2660:FF:000002">
    <property type="entry name" value="Ankyrin-1 isoform B"/>
    <property type="match status" value="1"/>
</dbReference>
<reference evidence="14" key="1">
    <citation type="submission" date="2025-08" db="UniProtKB">
        <authorList>
            <consortium name="RefSeq"/>
        </authorList>
    </citation>
    <scope>IDENTIFICATION</scope>
</reference>
<dbReference type="PANTHER" id="PTHR24123">
    <property type="entry name" value="ANKYRIN REPEAT-CONTAINING"/>
    <property type="match status" value="1"/>
</dbReference>
<dbReference type="InterPro" id="IPR051165">
    <property type="entry name" value="Multifunctional_ANK_Repeat"/>
</dbReference>
<dbReference type="Gene3D" id="2.60.220.30">
    <property type="match status" value="2"/>
</dbReference>
<evidence type="ECO:0000313" key="14">
    <source>
        <dbReference type="RefSeq" id="XP_014026759.1"/>
    </source>
</evidence>
<evidence type="ECO:0000313" key="13">
    <source>
        <dbReference type="Proteomes" id="UP001652741"/>
    </source>
</evidence>
<organism evidence="13 14">
    <name type="scientific">Salmo salar</name>
    <name type="common">Atlantic salmon</name>
    <dbReference type="NCBI Taxonomy" id="8030"/>
    <lineage>
        <taxon>Eukaryota</taxon>
        <taxon>Metazoa</taxon>
        <taxon>Chordata</taxon>
        <taxon>Craniata</taxon>
        <taxon>Vertebrata</taxon>
        <taxon>Euteleostomi</taxon>
        <taxon>Actinopterygii</taxon>
        <taxon>Neopterygii</taxon>
        <taxon>Teleostei</taxon>
        <taxon>Protacanthopterygii</taxon>
        <taxon>Salmoniformes</taxon>
        <taxon>Salmonidae</taxon>
        <taxon>Salmoninae</taxon>
        <taxon>Salmo</taxon>
    </lineage>
</organism>
<dbReference type="SMART" id="SM00248">
    <property type="entry name" value="ANK"/>
    <property type="match status" value="22"/>
</dbReference>
<feature type="domain" description="ZU5" evidence="12">
    <location>
        <begin position="1146"/>
        <end position="1292"/>
    </location>
</feature>
<dbReference type="PROSITE" id="PS50297">
    <property type="entry name" value="ANK_REP_REGION"/>
    <property type="match status" value="21"/>
</dbReference>
<dbReference type="PROSITE" id="PS50088">
    <property type="entry name" value="ANK_REPEAT"/>
    <property type="match status" value="21"/>
</dbReference>
<dbReference type="Gene3D" id="1.10.533.10">
    <property type="entry name" value="Death Domain, Fas"/>
    <property type="match status" value="1"/>
</dbReference>
<dbReference type="Pfam" id="PF12796">
    <property type="entry name" value="Ank_2"/>
    <property type="match status" value="6"/>
</dbReference>
<feature type="repeat" description="ANK" evidence="9">
    <location>
        <begin position="400"/>
        <end position="432"/>
    </location>
</feature>
<dbReference type="SUPFAM" id="SSF48403">
    <property type="entry name" value="Ankyrin repeat"/>
    <property type="match status" value="3"/>
</dbReference>
<feature type="domain" description="Death" evidence="11">
    <location>
        <begin position="1482"/>
        <end position="1566"/>
    </location>
</feature>
<dbReference type="Pfam" id="PF00531">
    <property type="entry name" value="Death"/>
    <property type="match status" value="1"/>
</dbReference>
<dbReference type="FunFam" id="1.25.40.20:FF:000003">
    <property type="entry name" value="Ankyrin, isoform B"/>
    <property type="match status" value="1"/>
</dbReference>
<feature type="repeat" description="ANK" evidence="9">
    <location>
        <begin position="631"/>
        <end position="663"/>
    </location>
</feature>
<evidence type="ECO:0000256" key="8">
    <source>
        <dbReference type="ARBA" id="ARBA00023212"/>
    </source>
</evidence>
<dbReference type="Pfam" id="PF13857">
    <property type="entry name" value="Ank_5"/>
    <property type="match status" value="1"/>
</dbReference>
<dbReference type="Pfam" id="PF17809">
    <property type="entry name" value="UPA_2"/>
    <property type="match status" value="1"/>
</dbReference>
<gene>
    <name evidence="14" type="primary">LOC106585259</name>
</gene>
<feature type="repeat" description="ANK" evidence="9">
    <location>
        <begin position="173"/>
        <end position="205"/>
    </location>
</feature>
<feature type="repeat" description="ANK" evidence="9">
    <location>
        <begin position="206"/>
        <end position="230"/>
    </location>
</feature>
<dbReference type="InterPro" id="IPR000488">
    <property type="entry name" value="Death_dom"/>
</dbReference>
<feature type="compositionally biased region" description="Polar residues" evidence="10">
    <location>
        <begin position="1642"/>
        <end position="1652"/>
    </location>
</feature>
<dbReference type="InterPro" id="IPR000906">
    <property type="entry name" value="ZU5_dom"/>
</dbReference>
<evidence type="ECO:0000256" key="6">
    <source>
        <dbReference type="ARBA" id="ARBA00023043"/>
    </source>
</evidence>
<dbReference type="RefSeq" id="XP_014026759.1">
    <property type="nucleotide sequence ID" value="XM_014171284.2"/>
</dbReference>
<evidence type="ECO:0000256" key="5">
    <source>
        <dbReference type="ARBA" id="ARBA00022737"/>
    </source>
</evidence>
<dbReference type="Gene3D" id="1.25.40.20">
    <property type="entry name" value="Ankyrin repeat-containing domain"/>
    <property type="match status" value="3"/>
</dbReference>
<dbReference type="GO" id="GO:0007165">
    <property type="term" value="P:signal transduction"/>
    <property type="evidence" value="ECO:0007669"/>
    <property type="project" value="InterPro"/>
</dbReference>
<evidence type="ECO:0000256" key="3">
    <source>
        <dbReference type="ARBA" id="ARBA00022490"/>
    </source>
</evidence>
<dbReference type="Gene3D" id="2.60.40.2660">
    <property type="match status" value="1"/>
</dbReference>
<dbReference type="FunFam" id="2.60.220.30:FF:000002">
    <property type="entry name" value="Ankyrin-3 isoform 2"/>
    <property type="match status" value="1"/>
</dbReference>
<evidence type="ECO:0000256" key="1">
    <source>
        <dbReference type="ARBA" id="ARBA00004245"/>
    </source>
</evidence>
<dbReference type="InterPro" id="IPR011029">
    <property type="entry name" value="DEATH-like_dom_sf"/>
</dbReference>
<dbReference type="FunFam" id="1.25.40.20:FF:000001">
    <property type="entry name" value="Ankyrin-2 isoform 2"/>
    <property type="match status" value="1"/>
</dbReference>
<evidence type="ECO:0000256" key="4">
    <source>
        <dbReference type="ARBA" id="ARBA00022553"/>
    </source>
</evidence>
<feature type="region of interest" description="Disordered" evidence="10">
    <location>
        <begin position="1780"/>
        <end position="1800"/>
    </location>
</feature>
<evidence type="ECO:0000256" key="9">
    <source>
        <dbReference type="PROSITE-ProRule" id="PRU00023"/>
    </source>
</evidence>
<evidence type="ECO:0000256" key="7">
    <source>
        <dbReference type="ARBA" id="ARBA00023136"/>
    </source>
</evidence>
<feature type="repeat" description="ANK" evidence="9">
    <location>
        <begin position="763"/>
        <end position="795"/>
    </location>
</feature>
<evidence type="ECO:0000259" key="12">
    <source>
        <dbReference type="PROSITE" id="PS51145"/>
    </source>
</evidence>